<keyword evidence="2" id="KW-0255">Endonuclease</keyword>
<comment type="caution">
    <text evidence="2">The sequence shown here is derived from an EMBL/GenBank/DDBJ whole genome shotgun (WGS) entry which is preliminary data.</text>
</comment>
<dbReference type="Pfam" id="PF04480">
    <property type="entry name" value="DUF559"/>
    <property type="match status" value="1"/>
</dbReference>
<dbReference type="Gene3D" id="3.40.960.10">
    <property type="entry name" value="VSR Endonuclease"/>
    <property type="match status" value="1"/>
</dbReference>
<gene>
    <name evidence="2" type="ORF">ETX26_08405</name>
</gene>
<feature type="domain" description="DUF559" evidence="1">
    <location>
        <begin position="1"/>
        <end position="95"/>
    </location>
</feature>
<reference evidence="2 3" key="1">
    <citation type="submission" date="2019-01" db="EMBL/GenBank/DDBJ databases">
        <title>Altererythrobacter rhizovicinus sp. nov., isolated from the rhizosphere soil of Haloxylon ammodendron.</title>
        <authorList>
            <person name="Li H.-P."/>
            <person name="Gou J.-Y."/>
            <person name="Yao D."/>
            <person name="Han Q.-Q."/>
            <person name="Shao K.-Z."/>
            <person name="Zhao Q."/>
            <person name="Zhang J.-L."/>
        </authorList>
    </citation>
    <scope>NUCLEOTIDE SEQUENCE [LARGE SCALE GENOMIC DNA]</scope>
    <source>
        <strain evidence="2 3">AY-3R</strain>
    </source>
</reference>
<dbReference type="InterPro" id="IPR007569">
    <property type="entry name" value="DUF559"/>
</dbReference>
<proteinExistence type="predicted"/>
<sequence length="118" mass="13623">MRKEMTEPETRLWLEVRAARFRGIKFRRQKVIGNFIADFVANEPKLVLEVDGDTHAAQTSYDARRTAFLEEQGYRVVRFTNSDVMANMDGVLDRLGNIIHEMLRPPFPTLSPEGERAI</sequence>
<evidence type="ECO:0000313" key="3">
    <source>
        <dbReference type="Proteomes" id="UP000293623"/>
    </source>
</evidence>
<dbReference type="EMBL" id="SDPV01000002">
    <property type="protein sequence ID" value="RXZ64999.1"/>
    <property type="molecule type" value="Genomic_DNA"/>
</dbReference>
<dbReference type="SUPFAM" id="SSF52980">
    <property type="entry name" value="Restriction endonuclease-like"/>
    <property type="match status" value="1"/>
</dbReference>
<dbReference type="Proteomes" id="UP000293623">
    <property type="component" value="Unassembled WGS sequence"/>
</dbReference>
<dbReference type="InterPro" id="IPR011335">
    <property type="entry name" value="Restrct_endonuc-II-like"/>
</dbReference>
<dbReference type="PANTHER" id="PTHR38590:SF1">
    <property type="entry name" value="BLL0828 PROTEIN"/>
    <property type="match status" value="1"/>
</dbReference>
<dbReference type="InterPro" id="IPR047216">
    <property type="entry name" value="Endonuclease_DUF559_bact"/>
</dbReference>
<protein>
    <submittedName>
        <fullName evidence="2">Endonuclease domain-containing protein</fullName>
    </submittedName>
</protein>
<evidence type="ECO:0000313" key="2">
    <source>
        <dbReference type="EMBL" id="RXZ64999.1"/>
    </source>
</evidence>
<dbReference type="PANTHER" id="PTHR38590">
    <property type="entry name" value="BLL0828 PROTEIN"/>
    <property type="match status" value="1"/>
</dbReference>
<organism evidence="2 3">
    <name type="scientific">Pelagerythrobacter rhizovicinus</name>
    <dbReference type="NCBI Taxonomy" id="2268576"/>
    <lineage>
        <taxon>Bacteria</taxon>
        <taxon>Pseudomonadati</taxon>
        <taxon>Pseudomonadota</taxon>
        <taxon>Alphaproteobacteria</taxon>
        <taxon>Sphingomonadales</taxon>
        <taxon>Erythrobacteraceae</taxon>
        <taxon>Pelagerythrobacter</taxon>
    </lineage>
</organism>
<keyword evidence="2" id="KW-0540">Nuclease</keyword>
<dbReference type="CDD" id="cd01038">
    <property type="entry name" value="Endonuclease_DUF559"/>
    <property type="match status" value="1"/>
</dbReference>
<keyword evidence="2" id="KW-0378">Hydrolase</keyword>
<dbReference type="AlphaFoldDB" id="A0A4Q2KKQ9"/>
<name>A0A4Q2KKQ9_9SPHN</name>
<dbReference type="GO" id="GO:0004519">
    <property type="term" value="F:endonuclease activity"/>
    <property type="evidence" value="ECO:0007669"/>
    <property type="project" value="UniProtKB-KW"/>
</dbReference>
<accession>A0A4Q2KKQ9</accession>
<evidence type="ECO:0000259" key="1">
    <source>
        <dbReference type="Pfam" id="PF04480"/>
    </source>
</evidence>
<dbReference type="OrthoDB" id="9798754at2"/>
<keyword evidence="3" id="KW-1185">Reference proteome</keyword>